<evidence type="ECO:0000256" key="4">
    <source>
        <dbReference type="SAM" id="MobiDB-lite"/>
    </source>
</evidence>
<dbReference type="Pfam" id="PF13692">
    <property type="entry name" value="Glyco_trans_1_4"/>
    <property type="match status" value="1"/>
</dbReference>
<evidence type="ECO:0000259" key="5">
    <source>
        <dbReference type="Pfam" id="PF13439"/>
    </source>
</evidence>
<reference evidence="6 7" key="1">
    <citation type="submission" date="2021-03" db="EMBL/GenBank/DDBJ databases">
        <authorList>
            <person name="Xin L."/>
        </authorList>
    </citation>
    <scope>NUCLEOTIDE SEQUENCE [LARGE SCALE GENOMIC DNA]</scope>
    <source>
        <strain evidence="6 7">XHU 5031</strain>
    </source>
</reference>
<dbReference type="Proteomes" id="UP000664617">
    <property type="component" value="Unassembled WGS sequence"/>
</dbReference>
<proteinExistence type="predicted"/>
<keyword evidence="2" id="KW-0328">Glycosyltransferase</keyword>
<reference evidence="7" key="2">
    <citation type="submission" date="2023-07" db="EMBL/GenBank/DDBJ databases">
        <title>Myceligenerans salitolerans sp. nov., a halotolerant actinomycete isolated from a salt lake in Xinjiang, China.</title>
        <authorList>
            <person name="Guan T."/>
        </authorList>
    </citation>
    <scope>NUCLEOTIDE SEQUENCE [LARGE SCALE GENOMIC DNA]</scope>
    <source>
        <strain evidence="7">XHU 5031</strain>
    </source>
</reference>
<dbReference type="PANTHER" id="PTHR45947:SF3">
    <property type="entry name" value="SULFOQUINOVOSYL TRANSFERASE SQD2"/>
    <property type="match status" value="1"/>
</dbReference>
<gene>
    <name evidence="6" type="ORF">J0911_16355</name>
</gene>
<evidence type="ECO:0000256" key="1">
    <source>
        <dbReference type="ARBA" id="ARBA00021292"/>
    </source>
</evidence>
<evidence type="ECO:0000256" key="3">
    <source>
        <dbReference type="ARBA" id="ARBA00022679"/>
    </source>
</evidence>
<keyword evidence="3" id="KW-0808">Transferase</keyword>
<feature type="compositionally biased region" description="Low complexity" evidence="4">
    <location>
        <begin position="9"/>
        <end position="18"/>
    </location>
</feature>
<dbReference type="EMBL" id="JAFMPK010000047">
    <property type="protein sequence ID" value="MBO0610605.1"/>
    <property type="molecule type" value="Genomic_DNA"/>
</dbReference>
<dbReference type="CDD" id="cd03801">
    <property type="entry name" value="GT4_PimA-like"/>
    <property type="match status" value="1"/>
</dbReference>
<name>A0ABS3ICB9_9MICO</name>
<feature type="domain" description="Glycosyltransferase subfamily 4-like N-terminal" evidence="5">
    <location>
        <begin position="48"/>
        <end position="206"/>
    </location>
</feature>
<feature type="region of interest" description="Disordered" evidence="4">
    <location>
        <begin position="1"/>
        <end position="30"/>
    </location>
</feature>
<dbReference type="InterPro" id="IPR050194">
    <property type="entry name" value="Glycosyltransferase_grp1"/>
</dbReference>
<evidence type="ECO:0000256" key="2">
    <source>
        <dbReference type="ARBA" id="ARBA00022676"/>
    </source>
</evidence>
<sequence length="433" mass="45846">MPDQPPGPRSRASGPGAALRRRLRTPGRAGRSSALRVGIVCPYSFDAPGGVQFHVRDLARALRAAGHEVSVLAPAAEHTPVPEFVVPAGRAVPIRYNGSVARLAFGPVTARRVRRWLAEGRFDVVHLHEPMTPSVSLLALRYAEVPVVATCHTSMSRSRALRAAFPLAGPVVEKLAARIAVSEDARRTVVDHLGGDAVVIPNGVYTRDFAAVPPRPEWQGTPEAPTIAFLGRLDEPRKGLDILLTAAATILDRMPHTRFLVAGSGTAARERVRAALGERADAVELLGRVTDEEKASLLASVDLYVAPQTGGESFGIVLVEAMSAGAVVVASALGAFRRVLDDGAAGALFGTGDPEALAAEVLALAGDPERRERYRVRARDVVRQYDWSVVTGQVLAVYETVLSAGDTLGPGGPLSGLSGGVRDVLGRARRGWR</sequence>
<accession>A0ABS3ICB9</accession>
<dbReference type="Pfam" id="PF13439">
    <property type="entry name" value="Glyco_transf_4"/>
    <property type="match status" value="1"/>
</dbReference>
<comment type="caution">
    <text evidence="6">The sequence shown here is derived from an EMBL/GenBank/DDBJ whole genome shotgun (WGS) entry which is preliminary data.</text>
</comment>
<dbReference type="InterPro" id="IPR028098">
    <property type="entry name" value="Glyco_trans_4-like_N"/>
</dbReference>
<dbReference type="PANTHER" id="PTHR45947">
    <property type="entry name" value="SULFOQUINOVOSYL TRANSFERASE SQD2"/>
    <property type="match status" value="1"/>
</dbReference>
<keyword evidence="7" id="KW-1185">Reference proteome</keyword>
<evidence type="ECO:0000313" key="7">
    <source>
        <dbReference type="Proteomes" id="UP000664617"/>
    </source>
</evidence>
<organism evidence="6 7">
    <name type="scientific">Myceligenerans salitolerans</name>
    <dbReference type="NCBI Taxonomy" id="1230528"/>
    <lineage>
        <taxon>Bacteria</taxon>
        <taxon>Bacillati</taxon>
        <taxon>Actinomycetota</taxon>
        <taxon>Actinomycetes</taxon>
        <taxon>Micrococcales</taxon>
        <taxon>Promicromonosporaceae</taxon>
        <taxon>Myceligenerans</taxon>
    </lineage>
</organism>
<protein>
    <recommendedName>
        <fullName evidence="1">D-inositol 3-phosphate glycosyltransferase</fullName>
    </recommendedName>
</protein>
<dbReference type="Gene3D" id="3.40.50.2000">
    <property type="entry name" value="Glycogen Phosphorylase B"/>
    <property type="match status" value="2"/>
</dbReference>
<evidence type="ECO:0000313" key="6">
    <source>
        <dbReference type="EMBL" id="MBO0610605.1"/>
    </source>
</evidence>
<dbReference type="SUPFAM" id="SSF53756">
    <property type="entry name" value="UDP-Glycosyltransferase/glycogen phosphorylase"/>
    <property type="match status" value="1"/>
</dbReference>